<dbReference type="Gramene" id="PRQ25923">
    <property type="protein sequence ID" value="PRQ25923"/>
    <property type="gene ID" value="RchiOBHm_Chr6g0288951"/>
</dbReference>
<sequence length="47" mass="5568">MTQLISDLFVMLFVDNYMDMVLLYFLCCSIALELKQATDLLLFSFFF</sequence>
<reference evidence="1 2" key="1">
    <citation type="journal article" date="2018" name="Nat. Genet.">
        <title>The Rosa genome provides new insights in the design of modern roses.</title>
        <authorList>
            <person name="Bendahmane M."/>
        </authorList>
    </citation>
    <scope>NUCLEOTIDE SEQUENCE [LARGE SCALE GENOMIC DNA]</scope>
    <source>
        <strain evidence="2">cv. Old Blush</strain>
    </source>
</reference>
<evidence type="ECO:0000313" key="1">
    <source>
        <dbReference type="EMBL" id="PRQ25923.1"/>
    </source>
</evidence>
<name>A0A2P6PVG1_ROSCH</name>
<keyword evidence="2" id="KW-1185">Reference proteome</keyword>
<comment type="caution">
    <text evidence="1">The sequence shown here is derived from an EMBL/GenBank/DDBJ whole genome shotgun (WGS) entry which is preliminary data.</text>
</comment>
<dbReference type="AlphaFoldDB" id="A0A2P6PVG1"/>
<gene>
    <name evidence="1" type="ORF">RchiOBHm_Chr6g0288951</name>
</gene>
<dbReference type="EMBL" id="PDCK01000044">
    <property type="protein sequence ID" value="PRQ25923.1"/>
    <property type="molecule type" value="Genomic_DNA"/>
</dbReference>
<accession>A0A2P6PVG1</accession>
<evidence type="ECO:0000313" key="2">
    <source>
        <dbReference type="Proteomes" id="UP000238479"/>
    </source>
</evidence>
<proteinExistence type="predicted"/>
<organism evidence="1 2">
    <name type="scientific">Rosa chinensis</name>
    <name type="common">China rose</name>
    <dbReference type="NCBI Taxonomy" id="74649"/>
    <lineage>
        <taxon>Eukaryota</taxon>
        <taxon>Viridiplantae</taxon>
        <taxon>Streptophyta</taxon>
        <taxon>Embryophyta</taxon>
        <taxon>Tracheophyta</taxon>
        <taxon>Spermatophyta</taxon>
        <taxon>Magnoliopsida</taxon>
        <taxon>eudicotyledons</taxon>
        <taxon>Gunneridae</taxon>
        <taxon>Pentapetalae</taxon>
        <taxon>rosids</taxon>
        <taxon>fabids</taxon>
        <taxon>Rosales</taxon>
        <taxon>Rosaceae</taxon>
        <taxon>Rosoideae</taxon>
        <taxon>Rosoideae incertae sedis</taxon>
        <taxon>Rosa</taxon>
    </lineage>
</organism>
<dbReference type="Proteomes" id="UP000238479">
    <property type="component" value="Chromosome 6"/>
</dbReference>
<protein>
    <submittedName>
        <fullName evidence="1">Uncharacterized protein</fullName>
    </submittedName>
</protein>